<evidence type="ECO:0000313" key="2">
    <source>
        <dbReference type="EMBL" id="AAZ46789.1"/>
    </source>
</evidence>
<dbReference type="eggNOG" id="ENOG5032ZX9">
    <property type="taxonomic scope" value="Bacteria"/>
</dbReference>
<feature type="compositionally biased region" description="Low complexity" evidence="1">
    <location>
        <begin position="53"/>
        <end position="70"/>
    </location>
</feature>
<sequence>MLITFKSATNADLIMHEKSGKEILLLLGKNPDEARGIITVEQLPGAVATLQQATAAEKASSSETATSPSETEPDDEPPVSLAQRAAPFIDMLERAIKAGNPVLWGV</sequence>
<gene>
    <name evidence="2" type="ordered locus">Daro_2044</name>
</gene>
<reference evidence="2" key="1">
    <citation type="submission" date="2005-08" db="EMBL/GenBank/DDBJ databases">
        <title>Complete sequence of Dechloromonas aromatica RCB.</title>
        <authorList>
            <person name="Salinero K.K."/>
            <person name="Copeland A."/>
            <person name="Lucas S."/>
            <person name="Lapidus A."/>
            <person name="Barry K."/>
            <person name="Detter J.C."/>
            <person name="Glavina T."/>
            <person name="Hammon N."/>
            <person name="Israni S."/>
            <person name="Pitluck S."/>
            <person name="Di Bartolo G."/>
            <person name="Trong S."/>
            <person name="Schmutz J."/>
            <person name="Larimer F."/>
            <person name="Land M."/>
            <person name="Ivanova N."/>
            <person name="Richardson P."/>
        </authorList>
    </citation>
    <scope>NUCLEOTIDE SEQUENCE</scope>
    <source>
        <strain evidence="2">RCB</strain>
    </source>
</reference>
<dbReference type="InterPro" id="IPR014991">
    <property type="entry name" value="DUF1840"/>
</dbReference>
<protein>
    <recommendedName>
        <fullName evidence="3">DUF1840 domain-containing protein</fullName>
    </recommendedName>
</protein>
<dbReference type="KEGG" id="dar:Daro_2044"/>
<organism evidence="2">
    <name type="scientific">Dechloromonas aromatica (strain RCB)</name>
    <dbReference type="NCBI Taxonomy" id="159087"/>
    <lineage>
        <taxon>Bacteria</taxon>
        <taxon>Pseudomonadati</taxon>
        <taxon>Pseudomonadota</taxon>
        <taxon>Betaproteobacteria</taxon>
        <taxon>Rhodocyclales</taxon>
        <taxon>Azonexaceae</taxon>
        <taxon>Dechloromonas</taxon>
    </lineage>
</organism>
<dbReference type="EMBL" id="CP000089">
    <property type="protein sequence ID" value="AAZ46789.1"/>
    <property type="molecule type" value="Genomic_DNA"/>
</dbReference>
<name>Q47EE2_DECAR</name>
<accession>Q47EE2</accession>
<dbReference type="OrthoDB" id="5296629at2"/>
<feature type="region of interest" description="Disordered" evidence="1">
    <location>
        <begin position="51"/>
        <end position="82"/>
    </location>
</feature>
<dbReference type="Pfam" id="PF08895">
    <property type="entry name" value="DUF1840"/>
    <property type="match status" value="1"/>
</dbReference>
<evidence type="ECO:0000256" key="1">
    <source>
        <dbReference type="SAM" id="MobiDB-lite"/>
    </source>
</evidence>
<dbReference type="STRING" id="159087.Daro_2044"/>
<dbReference type="HOGENOM" id="CLU_146690_0_0_4"/>
<proteinExistence type="predicted"/>
<dbReference type="AlphaFoldDB" id="Q47EE2"/>
<evidence type="ECO:0008006" key="3">
    <source>
        <dbReference type="Google" id="ProtNLM"/>
    </source>
</evidence>